<dbReference type="InterPro" id="IPR027417">
    <property type="entry name" value="P-loop_NTPase"/>
</dbReference>
<dbReference type="EMBL" id="WIQZ01000101">
    <property type="protein sequence ID" value="KAF3124327.1"/>
    <property type="molecule type" value="Genomic_DNA"/>
</dbReference>
<name>A0A7C8JKB9_ORBOL</name>
<reference evidence="1 2" key="1">
    <citation type="submission" date="2019-06" db="EMBL/GenBank/DDBJ databases">
        <authorList>
            <person name="Palmer J.M."/>
        </authorList>
    </citation>
    <scope>NUCLEOTIDE SEQUENCE [LARGE SCALE GENOMIC DNA]</scope>
    <source>
        <strain evidence="1 2">TWF703</strain>
    </source>
</reference>
<accession>A0A7C8JKB9</accession>
<organism evidence="1 2">
    <name type="scientific">Orbilia oligospora</name>
    <name type="common">Nematode-trapping fungus</name>
    <name type="synonym">Arthrobotrys oligospora</name>
    <dbReference type="NCBI Taxonomy" id="2813651"/>
    <lineage>
        <taxon>Eukaryota</taxon>
        <taxon>Fungi</taxon>
        <taxon>Dikarya</taxon>
        <taxon>Ascomycota</taxon>
        <taxon>Pezizomycotina</taxon>
        <taxon>Orbiliomycetes</taxon>
        <taxon>Orbiliales</taxon>
        <taxon>Orbiliaceae</taxon>
        <taxon>Orbilia</taxon>
    </lineage>
</organism>
<dbReference type="PRINTS" id="PR00449">
    <property type="entry name" value="RASTRNSFRMNG"/>
</dbReference>
<gene>
    <name evidence="1" type="ORF">TWF703_000447</name>
</gene>
<dbReference type="Pfam" id="PF00071">
    <property type="entry name" value="Ras"/>
    <property type="match status" value="1"/>
</dbReference>
<comment type="caution">
    <text evidence="1">The sequence shown here is derived from an EMBL/GenBank/DDBJ whole genome shotgun (WGS) entry which is preliminary data.</text>
</comment>
<proteinExistence type="predicted"/>
<dbReference type="Proteomes" id="UP000480548">
    <property type="component" value="Unassembled WGS sequence"/>
</dbReference>
<evidence type="ECO:0008006" key="3">
    <source>
        <dbReference type="Google" id="ProtNLM"/>
    </source>
</evidence>
<dbReference type="GO" id="GO:0003924">
    <property type="term" value="F:GTPase activity"/>
    <property type="evidence" value="ECO:0007669"/>
    <property type="project" value="InterPro"/>
</dbReference>
<dbReference type="GO" id="GO:0005525">
    <property type="term" value="F:GTP binding"/>
    <property type="evidence" value="ECO:0007669"/>
    <property type="project" value="InterPro"/>
</dbReference>
<dbReference type="Gene3D" id="3.40.50.300">
    <property type="entry name" value="P-loop containing nucleotide triphosphate hydrolases"/>
    <property type="match status" value="1"/>
</dbReference>
<dbReference type="SMART" id="SM00174">
    <property type="entry name" value="RHO"/>
    <property type="match status" value="1"/>
</dbReference>
<evidence type="ECO:0000313" key="1">
    <source>
        <dbReference type="EMBL" id="KAF3124327.1"/>
    </source>
</evidence>
<dbReference type="AlphaFoldDB" id="A0A7C8JKB9"/>
<evidence type="ECO:0000313" key="2">
    <source>
        <dbReference type="Proteomes" id="UP000480548"/>
    </source>
</evidence>
<dbReference type="SUPFAM" id="SSF52540">
    <property type="entry name" value="P-loop containing nucleoside triphosphate hydrolases"/>
    <property type="match status" value="1"/>
</dbReference>
<protein>
    <recommendedName>
        <fullName evidence="3">Rho GTPase</fullName>
    </recommendedName>
</protein>
<dbReference type="InterPro" id="IPR001806">
    <property type="entry name" value="Small_GTPase"/>
</dbReference>
<sequence>MDSTTNLIDRAYGYRPEINYLVAGASGCGKTTFLERITIGKIGGDDFRVPNKPFVLTNSAQENSPLLNFHENECVDLEQKKVRPEVLVLCYDIGNPASLEELDPIVSLPGLYIYKYFPMARIYGADIAVVVIGLKRDLRHEKQEGEFIDPLIGYKTAQALEGAMYLECSATTEELIPAVVEDLVKKGLDVKTGKAYQASGMGNCIVC</sequence>